<sequence>MPMSLTYSPISTDWPCQVKTPGSRDWERSAAKWLRELVPTRYASYPLLIRQPVLLARHAQIQLQQEIRVVRTALHSARAELPAMGMPESVIEHTIKLYAAELTQLNHLARGVRVLTQALVERHGARQAH</sequence>
<evidence type="ECO:0000313" key="1">
    <source>
        <dbReference type="EMBL" id="PSM45318.1"/>
    </source>
</evidence>
<organism evidence="1 2">
    <name type="scientific">Streptomyces dioscori</name>
    <dbReference type="NCBI Taxonomy" id="2109333"/>
    <lineage>
        <taxon>Bacteria</taxon>
        <taxon>Bacillati</taxon>
        <taxon>Actinomycetota</taxon>
        <taxon>Actinomycetes</taxon>
        <taxon>Kitasatosporales</taxon>
        <taxon>Streptomycetaceae</taxon>
        <taxon>Streptomyces</taxon>
        <taxon>Streptomyces aurantiacus group</taxon>
    </lineage>
</organism>
<name>A0A2P8QGJ8_9ACTN</name>
<dbReference type="AlphaFoldDB" id="A0A2P8QGJ8"/>
<comment type="caution">
    <text evidence="1">The sequence shown here is derived from an EMBL/GenBank/DDBJ whole genome shotgun (WGS) entry which is preliminary data.</text>
</comment>
<keyword evidence="2" id="KW-1185">Reference proteome</keyword>
<proteinExistence type="predicted"/>
<accession>A0A2P8QGJ8</accession>
<dbReference type="OrthoDB" id="4244911at2"/>
<dbReference type="EMBL" id="PYBJ01000001">
    <property type="protein sequence ID" value="PSM45318.1"/>
    <property type="molecule type" value="Genomic_DNA"/>
</dbReference>
<protein>
    <submittedName>
        <fullName evidence="1">Uncharacterized protein</fullName>
    </submittedName>
</protein>
<gene>
    <name evidence="1" type="ORF">C6Y14_04500</name>
</gene>
<dbReference type="Proteomes" id="UP000240429">
    <property type="component" value="Unassembled WGS sequence"/>
</dbReference>
<evidence type="ECO:0000313" key="2">
    <source>
        <dbReference type="Proteomes" id="UP000240429"/>
    </source>
</evidence>
<reference evidence="1 2" key="1">
    <citation type="submission" date="2018-03" db="EMBL/GenBank/DDBJ databases">
        <title>Streptomyces dioscori sp. nov., a novel endophytic actinobacterium isolated from bulbil of Dioscorea bulbifera L.</title>
        <authorList>
            <person name="Zhikuan W."/>
        </authorList>
    </citation>
    <scope>NUCLEOTIDE SEQUENCE [LARGE SCALE GENOMIC DNA]</scope>
    <source>
        <strain evidence="1 2">A217</strain>
    </source>
</reference>